<name>A0ABN1MTQ9_9FLAO</name>
<dbReference type="SUPFAM" id="SSF52402">
    <property type="entry name" value="Adenine nucleotide alpha hydrolases-like"/>
    <property type="match status" value="1"/>
</dbReference>
<evidence type="ECO:0000313" key="2">
    <source>
        <dbReference type="EMBL" id="GAA0876373.1"/>
    </source>
</evidence>
<protein>
    <submittedName>
        <fullName evidence="2">Diphthine--ammonia ligase</fullName>
    </submittedName>
</protein>
<organism evidence="2 3">
    <name type="scientific">Wandonia haliotis</name>
    <dbReference type="NCBI Taxonomy" id="574963"/>
    <lineage>
        <taxon>Bacteria</taxon>
        <taxon>Pseudomonadati</taxon>
        <taxon>Bacteroidota</taxon>
        <taxon>Flavobacteriia</taxon>
        <taxon>Flavobacteriales</taxon>
        <taxon>Crocinitomicaceae</taxon>
        <taxon>Wandonia</taxon>
    </lineage>
</organism>
<dbReference type="Gene3D" id="3.90.1490.10">
    <property type="entry name" value="putative n-type atp pyrophosphatase, domain 2"/>
    <property type="match status" value="1"/>
</dbReference>
<dbReference type="Proteomes" id="UP001501126">
    <property type="component" value="Unassembled WGS sequence"/>
</dbReference>
<accession>A0ABN1MTQ9</accession>
<dbReference type="PANTHER" id="PTHR12196">
    <property type="entry name" value="DOMAIN OF UNKNOWN FUNCTION 71 DUF71 -CONTAINING PROTEIN"/>
    <property type="match status" value="1"/>
</dbReference>
<evidence type="ECO:0000313" key="3">
    <source>
        <dbReference type="Proteomes" id="UP001501126"/>
    </source>
</evidence>
<dbReference type="PIRSF" id="PIRSF039123">
    <property type="entry name" value="Diphthamide_synthase"/>
    <property type="match status" value="1"/>
</dbReference>
<dbReference type="NCBIfam" id="TIGR00290">
    <property type="entry name" value="MJ0570_dom"/>
    <property type="match status" value="1"/>
</dbReference>
<dbReference type="Gene3D" id="3.40.50.620">
    <property type="entry name" value="HUPs"/>
    <property type="match status" value="1"/>
</dbReference>
<keyword evidence="2" id="KW-0436">Ligase</keyword>
<dbReference type="InterPro" id="IPR014729">
    <property type="entry name" value="Rossmann-like_a/b/a_fold"/>
</dbReference>
<feature type="domain" description="Diphthamide synthase" evidence="1">
    <location>
        <begin position="6"/>
        <end position="208"/>
    </location>
</feature>
<dbReference type="RefSeq" id="WP_343789062.1">
    <property type="nucleotide sequence ID" value="NZ_BAAAFH010000022.1"/>
</dbReference>
<dbReference type="InterPro" id="IPR030662">
    <property type="entry name" value="DPH6/MJ0570"/>
</dbReference>
<dbReference type="Pfam" id="PF01902">
    <property type="entry name" value="Diphthami_syn_2"/>
    <property type="match status" value="1"/>
</dbReference>
<dbReference type="GO" id="GO:0016874">
    <property type="term" value="F:ligase activity"/>
    <property type="evidence" value="ECO:0007669"/>
    <property type="project" value="UniProtKB-KW"/>
</dbReference>
<proteinExistence type="predicted"/>
<evidence type="ECO:0000259" key="1">
    <source>
        <dbReference type="Pfam" id="PF01902"/>
    </source>
</evidence>
<keyword evidence="3" id="KW-1185">Reference proteome</keyword>
<dbReference type="CDD" id="cd01994">
    <property type="entry name" value="AANH_PF0828-like"/>
    <property type="match status" value="1"/>
</dbReference>
<sequence>MKQQRKVFLNWSGGKDSCMALYTLRQTKDSEVVSLLTTVTSGADRISMHGVRTELLKEQVKAIGLPCDLMYIPENTNMEVYEVRMQKQLKVYTQRGVSYAAFGDIFLEDLRVYRENNLKKAGITAVFPLWGRDTGELIREFIDLGFKTIITCVDACVLDQSFVGRVIDKKLLEELPEGVDPCGENGEFHTFVFDGPLFAKPVQFSKGEIVKKTYPAPSEEYEETAYWFIDLIPVNNQ</sequence>
<dbReference type="InterPro" id="IPR002761">
    <property type="entry name" value="Diphthami_syn_dom"/>
</dbReference>
<gene>
    <name evidence="2" type="ORF">GCM10009118_27830</name>
</gene>
<dbReference type="PANTHER" id="PTHR12196:SF2">
    <property type="entry name" value="DIPHTHINE--AMMONIA LIGASE"/>
    <property type="match status" value="1"/>
</dbReference>
<reference evidence="2 3" key="1">
    <citation type="journal article" date="2019" name="Int. J. Syst. Evol. Microbiol.">
        <title>The Global Catalogue of Microorganisms (GCM) 10K type strain sequencing project: providing services to taxonomists for standard genome sequencing and annotation.</title>
        <authorList>
            <consortium name="The Broad Institute Genomics Platform"/>
            <consortium name="The Broad Institute Genome Sequencing Center for Infectious Disease"/>
            <person name="Wu L."/>
            <person name="Ma J."/>
        </authorList>
    </citation>
    <scope>NUCLEOTIDE SEQUENCE [LARGE SCALE GENOMIC DNA]</scope>
    <source>
        <strain evidence="2 3">JCM 16083</strain>
    </source>
</reference>
<dbReference type="EMBL" id="BAAAFH010000022">
    <property type="protein sequence ID" value="GAA0876373.1"/>
    <property type="molecule type" value="Genomic_DNA"/>
</dbReference>
<comment type="caution">
    <text evidence="2">The sequence shown here is derived from an EMBL/GenBank/DDBJ whole genome shotgun (WGS) entry which is preliminary data.</text>
</comment>